<dbReference type="Proteomes" id="UP000044136">
    <property type="component" value="Unassembled WGS sequence"/>
</dbReference>
<reference evidence="6 7" key="1">
    <citation type="submission" date="2014-07" db="EMBL/GenBank/DDBJ databases">
        <authorList>
            <person name="Urmite Genomes Urmite Genomes"/>
        </authorList>
    </citation>
    <scope>NUCLEOTIDE SEQUENCE [LARGE SCALE GENOMIC DNA]</scope>
    <source>
        <strain evidence="6 7">13MG44_air</strain>
    </source>
</reference>
<dbReference type="SUPFAM" id="SSF48179">
    <property type="entry name" value="6-phosphogluconate dehydrogenase C-terminal domain-like"/>
    <property type="match status" value="1"/>
</dbReference>
<dbReference type="Gene3D" id="3.40.50.720">
    <property type="entry name" value="NAD(P)-binding Rossmann-like Domain"/>
    <property type="match status" value="1"/>
</dbReference>
<dbReference type="AlphaFoldDB" id="A0A078M3E1"/>
<dbReference type="InterPro" id="IPR008927">
    <property type="entry name" value="6-PGluconate_DH-like_C_sf"/>
</dbReference>
<organism evidence="6 7">
    <name type="scientific">Jeotgalicoccus saudimassiliensis</name>
    <dbReference type="NCBI Taxonomy" id="1461582"/>
    <lineage>
        <taxon>Bacteria</taxon>
        <taxon>Bacillati</taxon>
        <taxon>Bacillota</taxon>
        <taxon>Bacilli</taxon>
        <taxon>Bacillales</taxon>
        <taxon>Staphylococcaceae</taxon>
        <taxon>Jeotgalicoccus</taxon>
    </lineage>
</organism>
<name>A0A078M3E1_9STAP</name>
<dbReference type="Gene3D" id="1.10.1040.10">
    <property type="entry name" value="N-(1-d-carboxylethyl)-l-norvaline Dehydrogenase, domain 2"/>
    <property type="match status" value="1"/>
</dbReference>
<dbReference type="Pfam" id="PF02558">
    <property type="entry name" value="ApbA"/>
    <property type="match status" value="1"/>
</dbReference>
<dbReference type="InterPro" id="IPR013328">
    <property type="entry name" value="6PGD_dom2"/>
</dbReference>
<feature type="domain" description="Ketopantoate reductase C-terminal" evidence="5">
    <location>
        <begin position="166"/>
        <end position="292"/>
    </location>
</feature>
<dbReference type="EMBL" id="CCSE01000001">
    <property type="protein sequence ID" value="CDZ99737.1"/>
    <property type="molecule type" value="Genomic_DNA"/>
</dbReference>
<protein>
    <recommendedName>
        <fullName evidence="2">6-phosphogluconate dehydrogenase, decarboxylating</fullName>
        <ecNumber evidence="1">1.1.1.44</ecNumber>
    </recommendedName>
</protein>
<evidence type="ECO:0000259" key="5">
    <source>
        <dbReference type="Pfam" id="PF08546"/>
    </source>
</evidence>
<dbReference type="GO" id="GO:0004616">
    <property type="term" value="F:phosphogluconate dehydrogenase (decarboxylating) activity"/>
    <property type="evidence" value="ECO:0007669"/>
    <property type="project" value="UniProtKB-EC"/>
</dbReference>
<dbReference type="STRING" id="1461582.BN1048_00629"/>
<evidence type="ECO:0000256" key="1">
    <source>
        <dbReference type="ARBA" id="ARBA00013011"/>
    </source>
</evidence>
<gene>
    <name evidence="6" type="ORF">BN1048_00629</name>
</gene>
<dbReference type="Pfam" id="PF08546">
    <property type="entry name" value="ApbA_C"/>
    <property type="match status" value="1"/>
</dbReference>
<evidence type="ECO:0000313" key="7">
    <source>
        <dbReference type="Proteomes" id="UP000044136"/>
    </source>
</evidence>
<dbReference type="InterPro" id="IPR013752">
    <property type="entry name" value="KPA_reductase"/>
</dbReference>
<dbReference type="RefSeq" id="WP_035808357.1">
    <property type="nucleotide sequence ID" value="NZ_CCSE01000001.1"/>
</dbReference>
<dbReference type="PANTHER" id="PTHR21708:SF26">
    <property type="entry name" value="2-DEHYDROPANTOATE 2-REDUCTASE"/>
    <property type="match status" value="1"/>
</dbReference>
<dbReference type="HOGENOM" id="CLU_031468_4_1_9"/>
<dbReference type="OrthoDB" id="9793586at2"/>
<accession>A0A078M3E1</accession>
<dbReference type="InterPro" id="IPR013332">
    <property type="entry name" value="KPR_N"/>
</dbReference>
<evidence type="ECO:0000259" key="4">
    <source>
        <dbReference type="Pfam" id="PF02558"/>
    </source>
</evidence>
<evidence type="ECO:0000256" key="3">
    <source>
        <dbReference type="ARBA" id="ARBA00048640"/>
    </source>
</evidence>
<comment type="catalytic activity">
    <reaction evidence="3">
        <text>6-phospho-D-gluconate + NADP(+) = D-ribulose 5-phosphate + CO2 + NADPH</text>
        <dbReference type="Rhea" id="RHEA:10116"/>
        <dbReference type="ChEBI" id="CHEBI:16526"/>
        <dbReference type="ChEBI" id="CHEBI:57783"/>
        <dbReference type="ChEBI" id="CHEBI:58121"/>
        <dbReference type="ChEBI" id="CHEBI:58349"/>
        <dbReference type="ChEBI" id="CHEBI:58759"/>
        <dbReference type="EC" id="1.1.1.44"/>
    </reaction>
</comment>
<dbReference type="InterPro" id="IPR036291">
    <property type="entry name" value="NAD(P)-bd_dom_sf"/>
</dbReference>
<sequence>MKIGIIGAGAVGSIIAREFSRLPENTVQLTLMARSTRDGFTILEQGVKTHHEIKVHDVNTVTGPFDIIFIATKTPALSVLQGKIRDLTHADTEIIYALNGMGYDDVFNSGIPGVVYISGQQNDDYIEHFVNQKIILPEQKYKYTDELIALIDNNPSVNFELLKSSNFNKMRYEKLLINVGINSVTALSKNTSKIFEDERMVKLTRQLLDESIEVVNQYNTDGIVIEHGFTDYAMDMYFSYPRSMGTSMYYDVMANRATEFKYIQQFIFDMKQDHSIKTPVLDTVVTLLQAYEKK</sequence>
<feature type="domain" description="Ketopantoate reductase N-terminal" evidence="4">
    <location>
        <begin position="3"/>
        <end position="119"/>
    </location>
</feature>
<dbReference type="EC" id="1.1.1.44" evidence="1"/>
<keyword evidence="7" id="KW-1185">Reference proteome</keyword>
<evidence type="ECO:0000313" key="6">
    <source>
        <dbReference type="EMBL" id="CDZ99737.1"/>
    </source>
</evidence>
<dbReference type="eggNOG" id="COG1893">
    <property type="taxonomic scope" value="Bacteria"/>
</dbReference>
<proteinExistence type="predicted"/>
<dbReference type="PANTHER" id="PTHR21708">
    <property type="entry name" value="PROBABLE 2-DEHYDROPANTOATE 2-REDUCTASE"/>
    <property type="match status" value="1"/>
</dbReference>
<dbReference type="InterPro" id="IPR051402">
    <property type="entry name" value="KPR-Related"/>
</dbReference>
<evidence type="ECO:0000256" key="2">
    <source>
        <dbReference type="ARBA" id="ARBA00018193"/>
    </source>
</evidence>
<dbReference type="GO" id="GO:0005737">
    <property type="term" value="C:cytoplasm"/>
    <property type="evidence" value="ECO:0007669"/>
    <property type="project" value="TreeGrafter"/>
</dbReference>
<dbReference type="SUPFAM" id="SSF51735">
    <property type="entry name" value="NAD(P)-binding Rossmann-fold domains"/>
    <property type="match status" value="1"/>
</dbReference>